<evidence type="ECO:0000259" key="3">
    <source>
        <dbReference type="SMART" id="SM01117"/>
    </source>
</evidence>
<accession>A0A1E3QXK3</accession>
<evidence type="ECO:0000256" key="1">
    <source>
        <dbReference type="ARBA" id="ARBA00038357"/>
    </source>
</evidence>
<dbReference type="GO" id="GO:0005783">
    <property type="term" value="C:endoplasmic reticulum"/>
    <property type="evidence" value="ECO:0007669"/>
    <property type="project" value="TreeGrafter"/>
</dbReference>
<comment type="similarity">
    <text evidence="1">Belongs to the cytochrome b5 family. MAPR subfamily.</text>
</comment>
<evidence type="ECO:0000313" key="4">
    <source>
        <dbReference type="EMBL" id="ODQ82405.1"/>
    </source>
</evidence>
<dbReference type="Gene3D" id="3.10.120.10">
    <property type="entry name" value="Cytochrome b5-like heme/steroid binding domain"/>
    <property type="match status" value="1"/>
</dbReference>
<organism evidence="4 5">
    <name type="scientific">Babjeviella inositovora NRRL Y-12698</name>
    <dbReference type="NCBI Taxonomy" id="984486"/>
    <lineage>
        <taxon>Eukaryota</taxon>
        <taxon>Fungi</taxon>
        <taxon>Dikarya</taxon>
        <taxon>Ascomycota</taxon>
        <taxon>Saccharomycotina</taxon>
        <taxon>Pichiomycetes</taxon>
        <taxon>Serinales incertae sedis</taxon>
        <taxon>Babjeviella</taxon>
    </lineage>
</organism>
<dbReference type="GO" id="GO:0016020">
    <property type="term" value="C:membrane"/>
    <property type="evidence" value="ECO:0007669"/>
    <property type="project" value="TreeGrafter"/>
</dbReference>
<proteinExistence type="inferred from homology"/>
<dbReference type="GeneID" id="30150055"/>
<sequence length="135" mass="15316">MSPNQEQATEKKEKGKFMPKVPVQLDPPKDAWFTREELSQYDGVKSDKIYVGIKGTVFDVSKNTKSYGPNAGYSKLAGKDASKALGKTSLKDEDVDPATCWDYSDLSEKHLKALDDWYTFFENRYNIVGKVIDHR</sequence>
<dbReference type="SMART" id="SM01117">
    <property type="entry name" value="Cyt-b5"/>
    <property type="match status" value="1"/>
</dbReference>
<dbReference type="STRING" id="984486.A0A1E3QXK3"/>
<dbReference type="FunFam" id="3.10.120.10:FF:000003">
    <property type="entry name" value="membrane-associated progesterone receptor component 1"/>
    <property type="match status" value="1"/>
</dbReference>
<dbReference type="Pfam" id="PF00173">
    <property type="entry name" value="Cyt-b5"/>
    <property type="match status" value="1"/>
</dbReference>
<dbReference type="OrthoDB" id="899at2759"/>
<protein>
    <recommendedName>
        <fullName evidence="3">Cytochrome b5 heme-binding domain-containing protein</fullName>
    </recommendedName>
</protein>
<feature type="domain" description="Cytochrome b5 heme-binding" evidence="3">
    <location>
        <begin position="33"/>
        <end position="132"/>
    </location>
</feature>
<dbReference type="InterPro" id="IPR001199">
    <property type="entry name" value="Cyt_B5-like_heme/steroid-bd"/>
</dbReference>
<dbReference type="InterPro" id="IPR036400">
    <property type="entry name" value="Cyt_B5-like_heme/steroid_sf"/>
</dbReference>
<feature type="region of interest" description="Disordered" evidence="2">
    <location>
        <begin position="1"/>
        <end position="23"/>
    </location>
</feature>
<dbReference type="Proteomes" id="UP000094336">
    <property type="component" value="Unassembled WGS sequence"/>
</dbReference>
<evidence type="ECO:0000256" key="2">
    <source>
        <dbReference type="SAM" id="MobiDB-lite"/>
    </source>
</evidence>
<dbReference type="InterPro" id="IPR050577">
    <property type="entry name" value="MAPR/NEUFC/NENF-like"/>
</dbReference>
<gene>
    <name evidence="4" type="ORF">BABINDRAFT_5378</name>
</gene>
<dbReference type="EMBL" id="KV454426">
    <property type="protein sequence ID" value="ODQ82405.1"/>
    <property type="molecule type" value="Genomic_DNA"/>
</dbReference>
<dbReference type="GO" id="GO:0020037">
    <property type="term" value="F:heme binding"/>
    <property type="evidence" value="ECO:0007669"/>
    <property type="project" value="UniProtKB-ARBA"/>
</dbReference>
<reference evidence="5" key="1">
    <citation type="submission" date="2016-05" db="EMBL/GenBank/DDBJ databases">
        <title>Comparative genomics of biotechnologically important yeasts.</title>
        <authorList>
            <consortium name="DOE Joint Genome Institute"/>
            <person name="Riley R."/>
            <person name="Haridas S."/>
            <person name="Wolfe K.H."/>
            <person name="Lopes M.R."/>
            <person name="Hittinger C.T."/>
            <person name="Goker M."/>
            <person name="Salamov A."/>
            <person name="Wisecaver J."/>
            <person name="Long T.M."/>
            <person name="Aerts A.L."/>
            <person name="Barry K."/>
            <person name="Choi C."/>
            <person name="Clum A."/>
            <person name="Coughlan A.Y."/>
            <person name="Deshpande S."/>
            <person name="Douglass A.P."/>
            <person name="Hanson S.J."/>
            <person name="Klenk H.-P."/>
            <person name="Labutti K."/>
            <person name="Lapidus A."/>
            <person name="Lindquist E."/>
            <person name="Lipzen A."/>
            <person name="Meier-Kolthoff J.P."/>
            <person name="Ohm R.A."/>
            <person name="Otillar R.P."/>
            <person name="Pangilinan J."/>
            <person name="Peng Y."/>
            <person name="Rokas A."/>
            <person name="Rosa C.A."/>
            <person name="Scheuner C."/>
            <person name="Sibirny A.A."/>
            <person name="Slot J.C."/>
            <person name="Stielow J.B."/>
            <person name="Sun H."/>
            <person name="Kurtzman C.P."/>
            <person name="Blackwell M."/>
            <person name="Grigoriev I.V."/>
            <person name="Jeffries T.W."/>
        </authorList>
    </citation>
    <scope>NUCLEOTIDE SEQUENCE [LARGE SCALE GENOMIC DNA]</scope>
    <source>
        <strain evidence="5">NRRL Y-12698</strain>
    </source>
</reference>
<evidence type="ECO:0000313" key="5">
    <source>
        <dbReference type="Proteomes" id="UP000094336"/>
    </source>
</evidence>
<dbReference type="AlphaFoldDB" id="A0A1E3QXK3"/>
<keyword evidence="5" id="KW-1185">Reference proteome</keyword>
<name>A0A1E3QXK3_9ASCO</name>
<dbReference type="PANTHER" id="PTHR10281">
    <property type="entry name" value="MEMBRANE-ASSOCIATED PROGESTERONE RECEPTOR COMPONENT-RELATED"/>
    <property type="match status" value="1"/>
</dbReference>
<dbReference type="RefSeq" id="XP_018987733.1">
    <property type="nucleotide sequence ID" value="XM_019132202.1"/>
</dbReference>
<dbReference type="PANTHER" id="PTHR10281:SF115">
    <property type="entry name" value="BINDING PROTEIN, PUTATIVE (AFU_ORTHOLOGUE AFUA_4G06240)-RELATED"/>
    <property type="match status" value="1"/>
</dbReference>
<dbReference type="SUPFAM" id="SSF55856">
    <property type="entry name" value="Cytochrome b5-like heme/steroid binding domain"/>
    <property type="match status" value="1"/>
</dbReference>